<accession>A0AB38CB91</accession>
<dbReference type="GO" id="GO:0046872">
    <property type="term" value="F:metal ion binding"/>
    <property type="evidence" value="ECO:0007669"/>
    <property type="project" value="UniProtKB-KW"/>
</dbReference>
<dbReference type="Pfam" id="PF09859">
    <property type="entry name" value="Oxygenase-NA"/>
    <property type="match status" value="1"/>
</dbReference>
<evidence type="ECO:0000259" key="2">
    <source>
        <dbReference type="PROSITE" id="PS51471"/>
    </source>
</evidence>
<evidence type="ECO:0000256" key="1">
    <source>
        <dbReference type="RuleBase" id="RU003682"/>
    </source>
</evidence>
<sequence>MRALEWRQIEDELNAHGCAVVPGLLDPAQCAPLAAQYDDASRFRSKVVMQRHGFGQGEYQYWAHPLPDVVAALRTSLYSPLAAIANRWHAALGIETRFPSSHADFLARCHAAGQTRPTPLLLRYREGDYNCLHQDLYGEHVFPLQLAVLLSRPQDDFTGGEFVLTEQRPRMQSRAEVVPLAQGDAVVFPVALRPVNGTRGTYRVNMRHGVSRLRSGLRHTLGIIFHDAS</sequence>
<organism evidence="3 4">
    <name type="scientific">Janthinobacterium lividum</name>
    <dbReference type="NCBI Taxonomy" id="29581"/>
    <lineage>
        <taxon>Bacteria</taxon>
        <taxon>Pseudomonadati</taxon>
        <taxon>Pseudomonadota</taxon>
        <taxon>Betaproteobacteria</taxon>
        <taxon>Burkholderiales</taxon>
        <taxon>Oxalobacteraceae</taxon>
        <taxon>Janthinobacterium</taxon>
    </lineage>
</organism>
<keyword evidence="1" id="KW-0560">Oxidoreductase</keyword>
<keyword evidence="1" id="KW-0408">Iron</keyword>
<dbReference type="Gene3D" id="2.60.120.620">
    <property type="entry name" value="q2cbj1_9rhob like domain"/>
    <property type="match status" value="1"/>
</dbReference>
<evidence type="ECO:0000313" key="3">
    <source>
        <dbReference type="EMBL" id="SFX92043.1"/>
    </source>
</evidence>
<dbReference type="PROSITE" id="PS51471">
    <property type="entry name" value="FE2OG_OXY"/>
    <property type="match status" value="1"/>
</dbReference>
<reference evidence="3 4" key="1">
    <citation type="submission" date="2016-11" db="EMBL/GenBank/DDBJ databases">
        <authorList>
            <person name="Varghese N."/>
            <person name="Submissions S."/>
        </authorList>
    </citation>
    <scope>NUCLEOTIDE SEQUENCE [LARGE SCALE GENOMIC DNA]</scope>
    <source>
        <strain evidence="3 4">NFR18</strain>
    </source>
</reference>
<dbReference type="AlphaFoldDB" id="A0AB38CB91"/>
<proteinExistence type="inferred from homology"/>
<dbReference type="InterPro" id="IPR018655">
    <property type="entry name" value="DUF2086"/>
</dbReference>
<comment type="caution">
    <text evidence="3">The sequence shown here is derived from an EMBL/GenBank/DDBJ whole genome shotgun (WGS) entry which is preliminary data.</text>
</comment>
<dbReference type="RefSeq" id="WP_139248407.1">
    <property type="nucleotide sequence ID" value="NZ_FPKH01000004.1"/>
</dbReference>
<protein>
    <recommendedName>
        <fullName evidence="2">Fe2OG dioxygenase domain-containing protein</fullName>
    </recommendedName>
</protein>
<evidence type="ECO:0000313" key="4">
    <source>
        <dbReference type="Proteomes" id="UP000182489"/>
    </source>
</evidence>
<keyword evidence="1" id="KW-0479">Metal-binding</keyword>
<feature type="domain" description="Fe2OG dioxygenase" evidence="2">
    <location>
        <begin position="115"/>
        <end position="228"/>
    </location>
</feature>
<comment type="similarity">
    <text evidence="1">Belongs to the iron/ascorbate-dependent oxidoreductase family.</text>
</comment>
<dbReference type="EMBL" id="FPKH01000004">
    <property type="protein sequence ID" value="SFX92043.1"/>
    <property type="molecule type" value="Genomic_DNA"/>
</dbReference>
<dbReference type="InterPro" id="IPR005123">
    <property type="entry name" value="Oxoglu/Fe-dep_dioxygenase_dom"/>
</dbReference>
<gene>
    <name evidence="3" type="ORF">SAMN03097694_3746</name>
</gene>
<name>A0AB38CB91_9BURK</name>
<dbReference type="GO" id="GO:0016491">
    <property type="term" value="F:oxidoreductase activity"/>
    <property type="evidence" value="ECO:0007669"/>
    <property type="project" value="UniProtKB-KW"/>
</dbReference>
<dbReference type="Proteomes" id="UP000182489">
    <property type="component" value="Unassembled WGS sequence"/>
</dbReference>